<comment type="similarity">
    <text evidence="1">Belongs to the universal ribosomal protein uS9 family.</text>
</comment>
<dbReference type="EMBL" id="UINC01020418">
    <property type="protein sequence ID" value="SVA85759.1"/>
    <property type="molecule type" value="Genomic_DNA"/>
</dbReference>
<dbReference type="InterPro" id="IPR020568">
    <property type="entry name" value="Ribosomal_Su5_D2-typ_SF"/>
</dbReference>
<gene>
    <name evidence="4" type="ORF">METZ01_LOCUS138613</name>
</gene>
<dbReference type="AlphaFoldDB" id="A0A381Z995"/>
<dbReference type="InterPro" id="IPR020574">
    <property type="entry name" value="Ribosomal_uS9_CS"/>
</dbReference>
<sequence>MSKPIYYGTGRRKSSIARVYLSPGKGKITVNGRSFDEYLCRGPLSMVVTQPLFALDSVKSYDIQAQVKGGGLTGQAGALRLGIARALIQVN</sequence>
<dbReference type="GO" id="GO:0015935">
    <property type="term" value="C:small ribosomal subunit"/>
    <property type="evidence" value="ECO:0007669"/>
    <property type="project" value="TreeGrafter"/>
</dbReference>
<proteinExistence type="inferred from homology"/>
<keyword evidence="3" id="KW-0687">Ribonucleoprotein</keyword>
<evidence type="ECO:0000256" key="2">
    <source>
        <dbReference type="ARBA" id="ARBA00022980"/>
    </source>
</evidence>
<dbReference type="Pfam" id="PF00380">
    <property type="entry name" value="Ribosomal_S9"/>
    <property type="match status" value="1"/>
</dbReference>
<dbReference type="GO" id="GO:0005737">
    <property type="term" value="C:cytoplasm"/>
    <property type="evidence" value="ECO:0007669"/>
    <property type="project" value="UniProtKB-ARBA"/>
</dbReference>
<dbReference type="PROSITE" id="PS00360">
    <property type="entry name" value="RIBOSOMAL_S9"/>
    <property type="match status" value="1"/>
</dbReference>
<dbReference type="Gene3D" id="3.30.230.10">
    <property type="match status" value="1"/>
</dbReference>
<evidence type="ECO:0008006" key="5">
    <source>
        <dbReference type="Google" id="ProtNLM"/>
    </source>
</evidence>
<organism evidence="4">
    <name type="scientific">marine metagenome</name>
    <dbReference type="NCBI Taxonomy" id="408172"/>
    <lineage>
        <taxon>unclassified sequences</taxon>
        <taxon>metagenomes</taxon>
        <taxon>ecological metagenomes</taxon>
    </lineage>
</organism>
<evidence type="ECO:0000313" key="4">
    <source>
        <dbReference type="EMBL" id="SVA85759.1"/>
    </source>
</evidence>
<dbReference type="PANTHER" id="PTHR21569:SF1">
    <property type="entry name" value="SMALL RIBOSOMAL SUBUNIT PROTEIN US9M"/>
    <property type="match status" value="1"/>
</dbReference>
<accession>A0A381Z995</accession>
<dbReference type="GO" id="GO:0003735">
    <property type="term" value="F:structural constituent of ribosome"/>
    <property type="evidence" value="ECO:0007669"/>
    <property type="project" value="InterPro"/>
</dbReference>
<reference evidence="4" key="1">
    <citation type="submission" date="2018-05" db="EMBL/GenBank/DDBJ databases">
        <authorList>
            <person name="Lanie J.A."/>
            <person name="Ng W.-L."/>
            <person name="Kazmierczak K.M."/>
            <person name="Andrzejewski T.M."/>
            <person name="Davidsen T.M."/>
            <person name="Wayne K.J."/>
            <person name="Tettelin H."/>
            <person name="Glass J.I."/>
            <person name="Rusch D."/>
            <person name="Podicherti R."/>
            <person name="Tsui H.-C.T."/>
            <person name="Winkler M.E."/>
        </authorList>
    </citation>
    <scope>NUCLEOTIDE SEQUENCE</scope>
</reference>
<dbReference type="SUPFAM" id="SSF54211">
    <property type="entry name" value="Ribosomal protein S5 domain 2-like"/>
    <property type="match status" value="1"/>
</dbReference>
<evidence type="ECO:0000256" key="3">
    <source>
        <dbReference type="ARBA" id="ARBA00023274"/>
    </source>
</evidence>
<dbReference type="GO" id="GO:0003723">
    <property type="term" value="F:RNA binding"/>
    <property type="evidence" value="ECO:0007669"/>
    <property type="project" value="TreeGrafter"/>
</dbReference>
<dbReference type="InterPro" id="IPR014721">
    <property type="entry name" value="Ribsml_uS5_D2-typ_fold_subgr"/>
</dbReference>
<dbReference type="NCBIfam" id="NF001099">
    <property type="entry name" value="PRK00132.1"/>
    <property type="match status" value="1"/>
</dbReference>
<dbReference type="PANTHER" id="PTHR21569">
    <property type="entry name" value="RIBOSOMAL PROTEIN S9"/>
    <property type="match status" value="1"/>
</dbReference>
<protein>
    <recommendedName>
        <fullName evidence="5">30S ribosomal protein S9</fullName>
    </recommendedName>
</protein>
<dbReference type="InterPro" id="IPR023035">
    <property type="entry name" value="Ribosomal_uS9_bac/plastid"/>
</dbReference>
<name>A0A381Z995_9ZZZZ</name>
<dbReference type="GO" id="GO:0006412">
    <property type="term" value="P:translation"/>
    <property type="evidence" value="ECO:0007669"/>
    <property type="project" value="InterPro"/>
</dbReference>
<dbReference type="InterPro" id="IPR000754">
    <property type="entry name" value="Ribosomal_uS9"/>
</dbReference>
<keyword evidence="2" id="KW-0689">Ribosomal protein</keyword>
<evidence type="ECO:0000256" key="1">
    <source>
        <dbReference type="ARBA" id="ARBA00005251"/>
    </source>
</evidence>